<dbReference type="InterPro" id="IPR019775">
    <property type="entry name" value="WD40_repeat_CS"/>
</dbReference>
<dbReference type="EMBL" id="CAJNXB010000664">
    <property type="protein sequence ID" value="CAF3080252.1"/>
    <property type="molecule type" value="Genomic_DNA"/>
</dbReference>
<feature type="repeat" description="WD" evidence="6">
    <location>
        <begin position="596"/>
        <end position="637"/>
    </location>
</feature>
<dbReference type="GO" id="GO:0030490">
    <property type="term" value="P:maturation of SSU-rRNA"/>
    <property type="evidence" value="ECO:0007669"/>
    <property type="project" value="TreeGrafter"/>
</dbReference>
<dbReference type="Proteomes" id="UP000663873">
    <property type="component" value="Unassembled WGS sequence"/>
</dbReference>
<evidence type="ECO:0000256" key="6">
    <source>
        <dbReference type="PROSITE-ProRule" id="PRU00221"/>
    </source>
</evidence>
<keyword evidence="10" id="KW-1185">Reference proteome</keyword>
<dbReference type="InterPro" id="IPR051570">
    <property type="entry name" value="TBC1_cilium_biogenesis"/>
</dbReference>
<dbReference type="PANTHER" id="PTHR19853">
    <property type="entry name" value="WD REPEAT CONTAINING PROTEIN 3 WDR3"/>
    <property type="match status" value="1"/>
</dbReference>
<evidence type="ECO:0000313" key="10">
    <source>
        <dbReference type="Proteomes" id="UP000663873"/>
    </source>
</evidence>
<dbReference type="PANTHER" id="PTHR19853:SF0">
    <property type="entry name" value="WD REPEAT-CONTAINING PROTEIN 3"/>
    <property type="match status" value="1"/>
</dbReference>
<evidence type="ECO:0000313" key="9">
    <source>
        <dbReference type="EMBL" id="CAF4137305.1"/>
    </source>
</evidence>
<dbReference type="PROSITE" id="PS00678">
    <property type="entry name" value="WD_REPEATS_1"/>
    <property type="match status" value="2"/>
</dbReference>
<organism evidence="9 10">
    <name type="scientific">Rotaria socialis</name>
    <dbReference type="NCBI Taxonomy" id="392032"/>
    <lineage>
        <taxon>Eukaryota</taxon>
        <taxon>Metazoa</taxon>
        <taxon>Spiralia</taxon>
        <taxon>Gnathifera</taxon>
        <taxon>Rotifera</taxon>
        <taxon>Eurotatoria</taxon>
        <taxon>Bdelloidea</taxon>
        <taxon>Philodinida</taxon>
        <taxon>Philodinidae</taxon>
        <taxon>Rotaria</taxon>
    </lineage>
</organism>
<comment type="similarity">
    <text evidence="5">Belongs to the WD repeat WDR3/UTP12 family.</text>
</comment>
<feature type="repeat" description="WD" evidence="6">
    <location>
        <begin position="680"/>
        <end position="712"/>
    </location>
</feature>
<evidence type="ECO:0000313" key="8">
    <source>
        <dbReference type="EMBL" id="CAF3080252.1"/>
    </source>
</evidence>
<dbReference type="InterPro" id="IPR001680">
    <property type="entry name" value="WD40_rpt"/>
</dbReference>
<evidence type="ECO:0000256" key="4">
    <source>
        <dbReference type="ARBA" id="ARBA00023242"/>
    </source>
</evidence>
<dbReference type="Proteomes" id="UP000663825">
    <property type="component" value="Unassembled WGS sequence"/>
</dbReference>
<evidence type="ECO:0000256" key="5">
    <source>
        <dbReference type="ARBA" id="ARBA00038229"/>
    </source>
</evidence>
<feature type="repeat" description="WD" evidence="6">
    <location>
        <begin position="116"/>
        <end position="157"/>
    </location>
</feature>
<dbReference type="Pfam" id="PF25173">
    <property type="entry name" value="Beta-prop_WDR3_1st"/>
    <property type="match status" value="1"/>
</dbReference>
<feature type="repeat" description="WD" evidence="6">
    <location>
        <begin position="158"/>
        <end position="199"/>
    </location>
</feature>
<feature type="repeat" description="WD" evidence="6">
    <location>
        <begin position="497"/>
        <end position="531"/>
    </location>
</feature>
<dbReference type="FunFam" id="2.130.10.10:FF:000157">
    <property type="entry name" value="WD repeat domain 3"/>
    <property type="match status" value="1"/>
</dbReference>
<evidence type="ECO:0000256" key="3">
    <source>
        <dbReference type="ARBA" id="ARBA00022737"/>
    </source>
</evidence>
<evidence type="ECO:0000256" key="2">
    <source>
        <dbReference type="ARBA" id="ARBA00022574"/>
    </source>
</evidence>
<evidence type="ECO:0000256" key="1">
    <source>
        <dbReference type="ARBA" id="ARBA00004604"/>
    </source>
</evidence>
<dbReference type="PRINTS" id="PR00320">
    <property type="entry name" value="GPROTEINBRPT"/>
</dbReference>
<keyword evidence="2 6" id="KW-0853">WD repeat</keyword>
<comment type="subcellular location">
    <subcellularLocation>
        <location evidence="1">Nucleus</location>
        <location evidence="1">Nucleolus</location>
    </subcellularLocation>
</comment>
<dbReference type="PROSITE" id="PS50294">
    <property type="entry name" value="WD_REPEATS_REGION"/>
    <property type="match status" value="5"/>
</dbReference>
<sequence length="962" mass="109256">MVLTKQYDRHVPEKVFGIIGSGNANNIALLPSTTKSNARRVFVPACESVLLWDLKTHSQINKFADEASSTSVSKKKTREEVIVVSVSPNGKHLAVGYQNGIIKIFSLTQNETTVNFHGHKSTITTLIFTQDSATLISGSKDTDIIAWDLITDAGLYRLRGHKAPITKIILMESQPVIISSSKDMTIKFWDMTIQHCFHTIVTHRTEVWSIALAHDRYLVTGCSDNELRFFALRSTKTDEDDTFVFPPMQDEKTNEDQVLIHVQSLGSLVRKSKQRVSNLIIDNESRKQRVSNLIIDNESRVLACHGMESFGEFFRIATIDEVRTRLRKRFLKARKRRENGDEKNEEEIKIDWDISLIFTFMCEIKFDGKIRAMDLFMDTNMICKIIALTLSNKIDISSLNIQDKTVEQLPSIEKSAHRTEIRCLAFSSDDMLIASGSGESLKIWNRHSCESIRTISCSYALCCMFLPGDHSVLIGCKNGSLQIACLDSASIIETIQGHEENQSVWAMCMTPDRQSFLTGGSDKKIQFWNFELKDDNENNTKKARKRLSFDQKRSFDVGEDVLALKISPNNRYFVAALMDTTVKVFFMDSCQMFLSLYGHSQPVLCLDISSDSRLVITGSSDRNIKIWGLDFGDCHRSLFAHDDTITAIQFVPKTHLFFSASKDNRLKYWDADKFLHIQTLDGHCGEIRCMSITNNGMHIVTAAHDRSIRLWERTEEPLILDEEKEQEREAQFENEMENDEFVLPGETNKEIGLAALKTIESLKGAESIIEALDIWREEKLKLAEHEATQKALGKEMPLPPRHIMLQALGCHYTAERFVLEALRKISASDLEAALLLLPFDYVQKFLSLIIYYLDRFQSPELCVKCAVFLIKIHHGLLTSSHQYLNIVEQLRTRCMDTVEKLRTNVGFNLAGLRLIRRQIEEQNDVILFADATQKLTSGETKKRKKGKSSAAILTIKGTSALA</sequence>
<keyword evidence="3" id="KW-0677">Repeat</keyword>
<feature type="repeat" description="WD" evidence="6">
    <location>
        <begin position="414"/>
        <end position="454"/>
    </location>
</feature>
<dbReference type="InterPro" id="IPR020472">
    <property type="entry name" value="WD40_PAC1"/>
</dbReference>
<dbReference type="GO" id="GO:0034388">
    <property type="term" value="C:Pwp2p-containing subcomplex of 90S preribosome"/>
    <property type="evidence" value="ECO:0007669"/>
    <property type="project" value="TreeGrafter"/>
</dbReference>
<dbReference type="GO" id="GO:0030515">
    <property type="term" value="F:snoRNA binding"/>
    <property type="evidence" value="ECO:0007669"/>
    <property type="project" value="TreeGrafter"/>
</dbReference>
<evidence type="ECO:0000259" key="7">
    <source>
        <dbReference type="Pfam" id="PF04003"/>
    </source>
</evidence>
<dbReference type="GO" id="GO:0032040">
    <property type="term" value="C:small-subunit processome"/>
    <property type="evidence" value="ECO:0007669"/>
    <property type="project" value="TreeGrafter"/>
</dbReference>
<dbReference type="Pfam" id="PF25172">
    <property type="entry name" value="Beta-prop_WDR3_2nd"/>
    <property type="match status" value="1"/>
</dbReference>
<dbReference type="AlphaFoldDB" id="A0A819XAK1"/>
<dbReference type="Pfam" id="PF04003">
    <property type="entry name" value="Utp12"/>
    <property type="match status" value="1"/>
</dbReference>
<dbReference type="SMART" id="SM00320">
    <property type="entry name" value="WD40"/>
    <property type="match status" value="11"/>
</dbReference>
<name>A0A819XAK1_9BILA</name>
<dbReference type="OrthoDB" id="407922at2759"/>
<protein>
    <recommendedName>
        <fullName evidence="7">Small-subunit processome Utp12 domain-containing protein</fullName>
    </recommendedName>
</protein>
<dbReference type="InterPro" id="IPR036322">
    <property type="entry name" value="WD40_repeat_dom_sf"/>
</dbReference>
<dbReference type="InterPro" id="IPR007148">
    <property type="entry name" value="SSU_processome_Utp12"/>
</dbReference>
<feature type="domain" description="Small-subunit processome Utp12" evidence="7">
    <location>
        <begin position="815"/>
        <end position="916"/>
    </location>
</feature>
<dbReference type="PROSITE" id="PS50082">
    <property type="entry name" value="WD_REPEATS_2"/>
    <property type="match status" value="7"/>
</dbReference>
<feature type="repeat" description="WD" evidence="6">
    <location>
        <begin position="638"/>
        <end position="679"/>
    </location>
</feature>
<keyword evidence="4" id="KW-0539">Nucleus</keyword>
<dbReference type="SUPFAM" id="SSF50978">
    <property type="entry name" value="WD40 repeat-like"/>
    <property type="match status" value="2"/>
</dbReference>
<dbReference type="EMBL" id="CAJOBP010000185">
    <property type="protein sequence ID" value="CAF4137305.1"/>
    <property type="molecule type" value="Genomic_DNA"/>
</dbReference>
<gene>
    <name evidence="8" type="ORF">TIS948_LOCUS5626</name>
    <name evidence="9" type="ORF">UJA718_LOCUS2660</name>
</gene>
<dbReference type="Gene3D" id="2.130.10.10">
    <property type="entry name" value="YVTN repeat-like/Quinoprotein amine dehydrogenase"/>
    <property type="match status" value="3"/>
</dbReference>
<dbReference type="FunFam" id="2.130.10.10:FF:000178">
    <property type="entry name" value="WD repeat domain 3"/>
    <property type="match status" value="1"/>
</dbReference>
<proteinExistence type="inferred from homology"/>
<dbReference type="CDD" id="cd00200">
    <property type="entry name" value="WD40"/>
    <property type="match status" value="1"/>
</dbReference>
<reference evidence="9" key="1">
    <citation type="submission" date="2021-02" db="EMBL/GenBank/DDBJ databases">
        <authorList>
            <person name="Nowell W R."/>
        </authorList>
    </citation>
    <scope>NUCLEOTIDE SEQUENCE</scope>
</reference>
<accession>A0A819XAK1</accession>
<dbReference type="InterPro" id="IPR015943">
    <property type="entry name" value="WD40/YVTN_repeat-like_dom_sf"/>
</dbReference>
<comment type="caution">
    <text evidence="9">The sequence shown here is derived from an EMBL/GenBank/DDBJ whole genome shotgun (WGS) entry which is preliminary data.</text>
</comment>